<name>A0A8H9KQ39_9MICO</name>
<dbReference type="GO" id="GO:0032259">
    <property type="term" value="P:methylation"/>
    <property type="evidence" value="ECO:0007669"/>
    <property type="project" value="UniProtKB-KW"/>
</dbReference>
<comment type="caution">
    <text evidence="2">The sequence shown here is derived from an EMBL/GenBank/DDBJ whole genome shotgun (WGS) entry which is preliminary data.</text>
</comment>
<protein>
    <submittedName>
        <fullName evidence="2">RNA methyltransferase</fullName>
    </submittedName>
</protein>
<keyword evidence="2" id="KW-0808">Transferase</keyword>
<reference evidence="2" key="1">
    <citation type="journal article" date="2014" name="Int. J. Syst. Evol. Microbiol.">
        <title>Complete genome sequence of Corynebacterium casei LMG S-19264T (=DSM 44701T), isolated from a smear-ripened cheese.</title>
        <authorList>
            <consortium name="US DOE Joint Genome Institute (JGI-PGF)"/>
            <person name="Walter F."/>
            <person name="Albersmeier A."/>
            <person name="Kalinowski J."/>
            <person name="Ruckert C."/>
        </authorList>
    </citation>
    <scope>NUCLEOTIDE SEQUENCE</scope>
    <source>
        <strain evidence="2">CGMCC 1.10749</strain>
    </source>
</reference>
<dbReference type="Proteomes" id="UP000628079">
    <property type="component" value="Unassembled WGS sequence"/>
</dbReference>
<dbReference type="Gene3D" id="3.30.1460.30">
    <property type="entry name" value="YgaC/TfoX-N like chaperone"/>
    <property type="match status" value="1"/>
</dbReference>
<reference evidence="2" key="2">
    <citation type="submission" date="2020-09" db="EMBL/GenBank/DDBJ databases">
        <authorList>
            <person name="Sun Q."/>
            <person name="Zhou Y."/>
        </authorList>
    </citation>
    <scope>NUCLEOTIDE SEQUENCE</scope>
    <source>
        <strain evidence="2">CGMCC 1.10749</strain>
    </source>
</reference>
<dbReference type="SUPFAM" id="SSF159894">
    <property type="entry name" value="YgaC/TfoX-N like"/>
    <property type="match status" value="1"/>
</dbReference>
<evidence type="ECO:0000313" key="2">
    <source>
        <dbReference type="EMBL" id="GGB74983.1"/>
    </source>
</evidence>
<dbReference type="InterPro" id="IPR007076">
    <property type="entry name" value="TfoX_N"/>
</dbReference>
<proteinExistence type="predicted"/>
<gene>
    <name evidence="2" type="ORF">GCM10011314_13090</name>
</gene>
<organism evidence="2 3">
    <name type="scientific">Knoellia flava</name>
    <dbReference type="NCBI Taxonomy" id="913969"/>
    <lineage>
        <taxon>Bacteria</taxon>
        <taxon>Bacillati</taxon>
        <taxon>Actinomycetota</taxon>
        <taxon>Actinomycetes</taxon>
        <taxon>Micrococcales</taxon>
        <taxon>Intrasporangiaceae</taxon>
        <taxon>Knoellia</taxon>
    </lineage>
</organism>
<dbReference type="RefSeq" id="WP_035948106.1">
    <property type="nucleotide sequence ID" value="NZ_BMEA01000001.1"/>
</dbReference>
<evidence type="ECO:0000259" key="1">
    <source>
        <dbReference type="Pfam" id="PF04993"/>
    </source>
</evidence>
<dbReference type="Pfam" id="PF04993">
    <property type="entry name" value="TfoX_N"/>
    <property type="match status" value="1"/>
</dbReference>
<sequence>MAYDEVLAQRLHDLLDNEPGLSTRAMFGGLGFMLDGHMAVAAGSGGSLMVRVDPADGEAWTDGESVGPMEMRGRAMAGWLLVDGPELAEDERLRLWVGRGVEFARSLPPKQ</sequence>
<feature type="domain" description="TfoX N-terminal" evidence="1">
    <location>
        <begin position="14"/>
        <end position="104"/>
    </location>
</feature>
<dbReference type="EMBL" id="BMEA01000001">
    <property type="protein sequence ID" value="GGB74983.1"/>
    <property type="molecule type" value="Genomic_DNA"/>
</dbReference>
<dbReference type="AlphaFoldDB" id="A0A8H9KQ39"/>
<keyword evidence="2" id="KW-0489">Methyltransferase</keyword>
<accession>A0A8H9KQ39</accession>
<evidence type="ECO:0000313" key="3">
    <source>
        <dbReference type="Proteomes" id="UP000628079"/>
    </source>
</evidence>
<dbReference type="GO" id="GO:0008168">
    <property type="term" value="F:methyltransferase activity"/>
    <property type="evidence" value="ECO:0007669"/>
    <property type="project" value="UniProtKB-KW"/>
</dbReference>